<dbReference type="Pfam" id="PF04294">
    <property type="entry name" value="VanW"/>
    <property type="match status" value="1"/>
</dbReference>
<dbReference type="InterPro" id="IPR007391">
    <property type="entry name" value="Vancomycin_resist_VanW"/>
</dbReference>
<name>A0A9E6ZRX7_ALIAG</name>
<dbReference type="EMBL" id="CP080467">
    <property type="protein sequence ID" value="UNO49340.1"/>
    <property type="molecule type" value="Genomic_DNA"/>
</dbReference>
<dbReference type="OrthoDB" id="9813301at2"/>
<dbReference type="PANTHER" id="PTHR35788">
    <property type="entry name" value="EXPORTED PROTEIN-RELATED"/>
    <property type="match status" value="1"/>
</dbReference>
<keyword evidence="2" id="KW-1185">Reference proteome</keyword>
<gene>
    <name evidence="1" type="ORF">K1I37_01940</name>
</gene>
<accession>A0A9E6ZRX7</accession>
<evidence type="ECO:0000313" key="1">
    <source>
        <dbReference type="EMBL" id="UNO49340.1"/>
    </source>
</evidence>
<dbReference type="InterPro" id="IPR052913">
    <property type="entry name" value="Glycopeptide_resist_protein"/>
</dbReference>
<dbReference type="Proteomes" id="UP000829401">
    <property type="component" value="Chromosome"/>
</dbReference>
<evidence type="ECO:0000313" key="2">
    <source>
        <dbReference type="Proteomes" id="UP000829401"/>
    </source>
</evidence>
<proteinExistence type="predicted"/>
<dbReference type="PANTHER" id="PTHR35788:SF1">
    <property type="entry name" value="EXPORTED PROTEIN"/>
    <property type="match status" value="1"/>
</dbReference>
<protein>
    <submittedName>
        <fullName evidence="1">VanW family protein</fullName>
    </submittedName>
</protein>
<dbReference type="AlphaFoldDB" id="A0A9E6ZRX7"/>
<sequence>MRVSQSVIPNPIQRSNLRLRVGSLFFSSKRVVQWYLSGTRYATERMDNHSGVIVFPHVIATHQSRTMRELRNVDMWLQSNKVRNLQLAIARLNGLVLHPGETLSVWRLVGRPSKRKGYLPGMVLINGEMRVGHGGGLCQLSNLIYWMTLHTELTVVERFRHQYDVFPDSNRTLPFGSGATIAYNYIDLQIRNDTNDKHYLCLKLTPTHLVGEWRSISPAQYSYEITEKNHCITQHVSGKYLRHNQIWRKKFNADGTCVNDECITENHAIMMYSPLLPSSSDVDTEHY</sequence>
<organism evidence="1 2">
    <name type="scientific">Alicyclobacillus acidoterrestris (strain ATCC 49025 / DSM 3922 / CIP 106132 / NCIMB 13137 / GD3B)</name>
    <dbReference type="NCBI Taxonomy" id="1356854"/>
    <lineage>
        <taxon>Bacteria</taxon>
        <taxon>Bacillati</taxon>
        <taxon>Bacillota</taxon>
        <taxon>Bacilli</taxon>
        <taxon>Bacillales</taxon>
        <taxon>Alicyclobacillaceae</taxon>
        <taxon>Alicyclobacillus</taxon>
    </lineage>
</organism>
<dbReference type="RefSeq" id="WP_031218942.1">
    <property type="nucleotide sequence ID" value="NZ_AURB01000148.1"/>
</dbReference>
<reference evidence="2" key="1">
    <citation type="journal article" date="2022" name="G3 (Bethesda)">
        <title>Unveiling the complete genome sequence of Alicyclobacillus acidoterrestris DSM 3922T, a taint-producing strain.</title>
        <authorList>
            <person name="Leonardo I.C."/>
            <person name="Barreto Crespo M.T."/>
            <person name="Gaspar F.B."/>
        </authorList>
    </citation>
    <scope>NUCLEOTIDE SEQUENCE [LARGE SCALE GENOMIC DNA]</scope>
    <source>
        <strain evidence="2">DSM 3922</strain>
    </source>
</reference>
<dbReference type="KEGG" id="aaco:K1I37_01940"/>